<keyword evidence="2" id="KW-1185">Reference proteome</keyword>
<dbReference type="Proteomes" id="UP001530315">
    <property type="component" value="Unassembled WGS sequence"/>
</dbReference>
<reference evidence="1 2" key="1">
    <citation type="submission" date="2024-10" db="EMBL/GenBank/DDBJ databases">
        <title>Updated reference genomes for cyclostephanoid diatoms.</title>
        <authorList>
            <person name="Roberts W.R."/>
            <person name="Alverson A.J."/>
        </authorList>
    </citation>
    <scope>NUCLEOTIDE SEQUENCE [LARGE SCALE GENOMIC DNA]</scope>
    <source>
        <strain evidence="1 2">AJA276-08</strain>
    </source>
</reference>
<proteinExistence type="predicted"/>
<dbReference type="Gene3D" id="1.10.260.100">
    <property type="match status" value="2"/>
</dbReference>
<comment type="caution">
    <text evidence="1">The sequence shown here is derived from an EMBL/GenBank/DDBJ whole genome shotgun (WGS) entry which is preliminary data.</text>
</comment>
<accession>A0ABD3ML41</accession>
<evidence type="ECO:0000313" key="1">
    <source>
        <dbReference type="EMBL" id="KAL3764473.1"/>
    </source>
</evidence>
<evidence type="ECO:0000313" key="2">
    <source>
        <dbReference type="Proteomes" id="UP001530315"/>
    </source>
</evidence>
<name>A0ABD3ML41_9STRA</name>
<dbReference type="AlphaFoldDB" id="A0ABD3ML41"/>
<gene>
    <name evidence="1" type="ORF">ACHAW5_000137</name>
</gene>
<dbReference type="EMBL" id="JALLAZ020001773">
    <property type="protein sequence ID" value="KAL3764473.1"/>
    <property type="molecule type" value="Genomic_DNA"/>
</dbReference>
<sequence length="247" mass="28052">MALDSQNYLIYELDNDGNMVPSQCSRQSSSTNINSPLHFSEVQVAMLSHLQSNSAQWATPDLLDTITKSHPKLARGMQDPRYTEALQSMQTRPKETMELLKRTSPEIVEWLMEFCGVMGEHFVRMGEERDGKDGGTNEGEKGVEAKVREMGILEKKALKRHEQMQITKDEDSAPDFRDAAANPSIEMDNQVSSILANDEIRSILLDPVMQKIMEECSTGNRLRFYMTHEEFGPKLRRLMEVGLIRVA</sequence>
<protein>
    <recommendedName>
        <fullName evidence="3">STI1/HOP DP domain-containing protein</fullName>
    </recommendedName>
</protein>
<organism evidence="1 2">
    <name type="scientific">Stephanodiscus triporus</name>
    <dbReference type="NCBI Taxonomy" id="2934178"/>
    <lineage>
        <taxon>Eukaryota</taxon>
        <taxon>Sar</taxon>
        <taxon>Stramenopiles</taxon>
        <taxon>Ochrophyta</taxon>
        <taxon>Bacillariophyta</taxon>
        <taxon>Coscinodiscophyceae</taxon>
        <taxon>Thalassiosirophycidae</taxon>
        <taxon>Stephanodiscales</taxon>
        <taxon>Stephanodiscaceae</taxon>
        <taxon>Stephanodiscus</taxon>
    </lineage>
</organism>
<evidence type="ECO:0008006" key="3">
    <source>
        <dbReference type="Google" id="ProtNLM"/>
    </source>
</evidence>